<dbReference type="RefSeq" id="WP_087645191.1">
    <property type="nucleotide sequence ID" value="NZ_FCON02000029.1"/>
</dbReference>
<dbReference type="OrthoDB" id="290122at2"/>
<feature type="domain" description="Haemolysin activator HlyB C-terminal" evidence="4">
    <location>
        <begin position="220"/>
        <end position="534"/>
    </location>
</feature>
<reference evidence="7" key="1">
    <citation type="submission" date="2016-01" db="EMBL/GenBank/DDBJ databases">
        <authorList>
            <person name="Peeters C."/>
        </authorList>
    </citation>
    <scope>NUCLEOTIDE SEQUENCE [LARGE SCALE GENOMIC DNA]</scope>
    <source>
        <strain evidence="7">LMG 22940</strain>
    </source>
</reference>
<dbReference type="Proteomes" id="UP000054770">
    <property type="component" value="Unassembled WGS sequence"/>
</dbReference>
<protein>
    <submittedName>
        <fullName evidence="7">Polypeptide-transport-associated domain-containing protein</fullName>
    </submittedName>
</protein>
<dbReference type="AlphaFoldDB" id="A0A158IUW3"/>
<comment type="caution">
    <text evidence="7">The sequence shown here is derived from an EMBL/GenBank/DDBJ whole genome shotgun (WGS) entry which is preliminary data.</text>
</comment>
<dbReference type="PANTHER" id="PTHR34597:SF3">
    <property type="entry name" value="OUTER MEMBRANE TRANSPORTER CDIB"/>
    <property type="match status" value="1"/>
</dbReference>
<keyword evidence="3" id="KW-0998">Cell outer membrane</keyword>
<feature type="domain" description="Polypeptide-transport-associated ShlB-type" evidence="5">
    <location>
        <begin position="100"/>
        <end position="161"/>
    </location>
</feature>
<dbReference type="GO" id="GO:0046819">
    <property type="term" value="P:protein secretion by the type V secretion system"/>
    <property type="evidence" value="ECO:0007669"/>
    <property type="project" value="TreeGrafter"/>
</dbReference>
<dbReference type="InterPro" id="IPR035251">
    <property type="entry name" value="ShlB_POTRA"/>
</dbReference>
<dbReference type="GO" id="GO:0008320">
    <property type="term" value="F:protein transmembrane transporter activity"/>
    <property type="evidence" value="ECO:0007669"/>
    <property type="project" value="TreeGrafter"/>
</dbReference>
<name>A0A158IUW3_9BURK</name>
<dbReference type="GO" id="GO:0098046">
    <property type="term" value="C:type V protein secretion system complex"/>
    <property type="evidence" value="ECO:0007669"/>
    <property type="project" value="TreeGrafter"/>
</dbReference>
<dbReference type="InterPro" id="IPR005565">
    <property type="entry name" value="Hemolysn_activator_HlyB_C"/>
</dbReference>
<feature type="domain" description="ShlB POTRA" evidence="6">
    <location>
        <begin position="178"/>
        <end position="206"/>
    </location>
</feature>
<evidence type="ECO:0000256" key="3">
    <source>
        <dbReference type="ARBA" id="ARBA00023237"/>
    </source>
</evidence>
<keyword evidence="1" id="KW-0472">Membrane</keyword>
<dbReference type="Pfam" id="PF08479">
    <property type="entry name" value="POTRA_2"/>
    <property type="match status" value="1"/>
</dbReference>
<evidence type="ECO:0000259" key="6">
    <source>
        <dbReference type="Pfam" id="PF17287"/>
    </source>
</evidence>
<gene>
    <name evidence="7" type="ORF">AWB68_03068</name>
</gene>
<evidence type="ECO:0000313" key="7">
    <source>
        <dbReference type="EMBL" id="SAL60358.1"/>
    </source>
</evidence>
<dbReference type="Gene3D" id="2.40.160.50">
    <property type="entry name" value="membrane protein fhac: a member of the omp85/tpsb transporter family"/>
    <property type="match status" value="1"/>
</dbReference>
<evidence type="ECO:0000313" key="8">
    <source>
        <dbReference type="Proteomes" id="UP000054770"/>
    </source>
</evidence>
<evidence type="ECO:0000259" key="5">
    <source>
        <dbReference type="Pfam" id="PF08479"/>
    </source>
</evidence>
<evidence type="ECO:0000256" key="1">
    <source>
        <dbReference type="ARBA" id="ARBA00022452"/>
    </source>
</evidence>
<sequence length="570" mass="61563">MLFRAFPAISINKHRSLTAALLVWSTLPHSEARAQRAPVDIPSLTNYQPSQEQRLDAVLDAAVPRPSALSASTSDDPPSLALPLEMSCMVVRDVDWRGALPFPWLTTLARIEGECIGEQGLRVLQDWLSRELIARGFITTRLNIPKDEFQDGHLVVQIVPGTIGKIRDEGGGIGWQPAAFPTGPGDALNVRDLDQAMENMLRLPGQSGVNFDLLPGARLGATDIVIVHPEESKRWHVVLNADNQGVAATGRNQVGATVAIDSPLHLYDQLIVGLNNDAELNNHEVASNAKSAAWNVPLGYASLSIGASEWSSKQTIADVGPDYPYRSRTRRFDFGIGFAPYRSQDAKGALQFKIVRRQEINTVGDAPIATQNHDITGYEANFAHQQELAWASVRAGAGVRGSLAGVSRDPGHVYGHANWNGRYWILGTNTSIDVPFEAGERRFGYRGTLSVQWSPMPIPSTEYLQLGGRYTVRGFDGNSVLSAESGWVWRNEIATGAFAGSEAYVALDTGRVSGPSAGELTGQTLAGTALGLRGTYKTFGYDASLGLPLVKPSGFKARTAFLGLSLTARI</sequence>
<accession>A0A158IUW3</accession>
<dbReference type="InterPro" id="IPR051544">
    <property type="entry name" value="TPS_OM_transporter"/>
</dbReference>
<evidence type="ECO:0000259" key="4">
    <source>
        <dbReference type="Pfam" id="PF03865"/>
    </source>
</evidence>
<dbReference type="PIRSF" id="PIRSF029745">
    <property type="entry name" value="FhaC"/>
    <property type="match status" value="1"/>
</dbReference>
<dbReference type="PANTHER" id="PTHR34597">
    <property type="entry name" value="SLR1661 PROTEIN"/>
    <property type="match status" value="1"/>
</dbReference>
<keyword evidence="8" id="KW-1185">Reference proteome</keyword>
<dbReference type="Pfam" id="PF03865">
    <property type="entry name" value="ShlB"/>
    <property type="match status" value="1"/>
</dbReference>
<dbReference type="InterPro" id="IPR013686">
    <property type="entry name" value="Polypept-transport_assoc_ShlB"/>
</dbReference>
<organism evidence="7 8">
    <name type="scientific">Caballeronia choica</name>
    <dbReference type="NCBI Taxonomy" id="326476"/>
    <lineage>
        <taxon>Bacteria</taxon>
        <taxon>Pseudomonadati</taxon>
        <taxon>Pseudomonadota</taxon>
        <taxon>Betaproteobacteria</taxon>
        <taxon>Burkholderiales</taxon>
        <taxon>Burkholderiaceae</taxon>
        <taxon>Caballeronia</taxon>
    </lineage>
</organism>
<evidence type="ECO:0000256" key="2">
    <source>
        <dbReference type="ARBA" id="ARBA00022692"/>
    </source>
</evidence>
<dbReference type="Pfam" id="PF17287">
    <property type="entry name" value="POTRA_3"/>
    <property type="match status" value="1"/>
</dbReference>
<keyword evidence="1" id="KW-1134">Transmembrane beta strand</keyword>
<keyword evidence="2" id="KW-0812">Transmembrane</keyword>
<dbReference type="EMBL" id="FCON02000029">
    <property type="protein sequence ID" value="SAL60358.1"/>
    <property type="molecule type" value="Genomic_DNA"/>
</dbReference>
<dbReference type="InterPro" id="IPR027282">
    <property type="entry name" value="TPS"/>
</dbReference>
<proteinExistence type="predicted"/>